<dbReference type="OrthoDB" id="761153at2"/>
<accession>A0A4U1BV39</accession>
<sequence length="336" mass="39160">MQTETIFEGLKRFNYQIDKLEILLILAAKSKNPALSLYNSKARPVVFNLEALSRIYKNLHNKKRFERMQLAFKTLEDQLGKIDYYESYIKEFTVQENFPKVLLDNLTNHYHQEIENLDKILKNEQWIDENQTKLNIIKKELADASWKSAEKDRKKIAKFLIEEIDEIEDDYKTGALNFADLEHGVHEFRRQIRWISIYALVLNGLIQLKPAEEIKPELERYLTKETINSPFNKLPEAKEGVAPIYIDTSYFYALSWLIAKGGDLKDEGLRIICLETTIKETAFVEESKIKEATKILAINNHQSPSKIKAEMKILADYFMLDVKVLSHIKNDIGDAI</sequence>
<protein>
    <submittedName>
        <fullName evidence="1">Uncharacterized protein</fullName>
    </submittedName>
</protein>
<dbReference type="EMBL" id="SWBP01000006">
    <property type="protein sequence ID" value="TKB95971.1"/>
    <property type="molecule type" value="Genomic_DNA"/>
</dbReference>
<reference evidence="1 2" key="1">
    <citation type="submission" date="2019-04" db="EMBL/GenBank/DDBJ databases">
        <title>Pedobacter sp. AR-3-17 sp. nov., isolated from Arctic soil.</title>
        <authorList>
            <person name="Dahal R.H."/>
            <person name="Kim D.-U."/>
        </authorList>
    </citation>
    <scope>NUCLEOTIDE SEQUENCE [LARGE SCALE GENOMIC DNA]</scope>
    <source>
        <strain evidence="1 2">AR-3-17</strain>
    </source>
</reference>
<dbReference type="Proteomes" id="UP000308181">
    <property type="component" value="Unassembled WGS sequence"/>
</dbReference>
<evidence type="ECO:0000313" key="2">
    <source>
        <dbReference type="Proteomes" id="UP000308181"/>
    </source>
</evidence>
<evidence type="ECO:0000313" key="1">
    <source>
        <dbReference type="EMBL" id="TKB95971.1"/>
    </source>
</evidence>
<comment type="caution">
    <text evidence="1">The sequence shown here is derived from an EMBL/GenBank/DDBJ whole genome shotgun (WGS) entry which is preliminary data.</text>
</comment>
<organism evidence="1 2">
    <name type="scientific">Pedobacter cryophilus</name>
    <dbReference type="NCBI Taxonomy" id="2571271"/>
    <lineage>
        <taxon>Bacteria</taxon>
        <taxon>Pseudomonadati</taxon>
        <taxon>Bacteroidota</taxon>
        <taxon>Sphingobacteriia</taxon>
        <taxon>Sphingobacteriales</taxon>
        <taxon>Sphingobacteriaceae</taxon>
        <taxon>Pedobacter</taxon>
    </lineage>
</organism>
<proteinExistence type="predicted"/>
<keyword evidence="2" id="KW-1185">Reference proteome</keyword>
<dbReference type="AlphaFoldDB" id="A0A4U1BV39"/>
<name>A0A4U1BV39_9SPHI</name>
<gene>
    <name evidence="1" type="ORF">FA046_14960</name>
</gene>
<dbReference type="RefSeq" id="WP_136827346.1">
    <property type="nucleotide sequence ID" value="NZ_SWBP01000006.1"/>
</dbReference>